<reference evidence="8" key="2">
    <citation type="journal article" date="2021" name="PeerJ">
        <title>Extensive microbial diversity within the chicken gut microbiome revealed by metagenomics and culture.</title>
        <authorList>
            <person name="Gilroy R."/>
            <person name="Ravi A."/>
            <person name="Getino M."/>
            <person name="Pursley I."/>
            <person name="Horton D.L."/>
            <person name="Alikhan N.F."/>
            <person name="Baker D."/>
            <person name="Gharbi K."/>
            <person name="Hall N."/>
            <person name="Watson M."/>
            <person name="Adriaenssens E.M."/>
            <person name="Foster-Nyarko E."/>
            <person name="Jarju S."/>
            <person name="Secka A."/>
            <person name="Antonio M."/>
            <person name="Oren A."/>
            <person name="Chaudhuri R.R."/>
            <person name="La Ragione R."/>
            <person name="Hildebrand F."/>
            <person name="Pallen M.J."/>
        </authorList>
    </citation>
    <scope>NUCLEOTIDE SEQUENCE</scope>
    <source>
        <strain evidence="8">ChiGjej1B1-2707</strain>
    </source>
</reference>
<evidence type="ECO:0000313" key="9">
    <source>
        <dbReference type="Proteomes" id="UP000824261"/>
    </source>
</evidence>
<gene>
    <name evidence="8" type="ORF">IAA69_05285</name>
</gene>
<evidence type="ECO:0000256" key="4">
    <source>
        <dbReference type="ARBA" id="ARBA00023136"/>
    </source>
</evidence>
<comment type="subcellular location">
    <subcellularLocation>
        <location evidence="1">Membrane</location>
        <topology evidence="1">Multi-pass membrane protein</topology>
    </subcellularLocation>
</comment>
<evidence type="ECO:0000313" key="8">
    <source>
        <dbReference type="EMBL" id="HIR01659.1"/>
    </source>
</evidence>
<dbReference type="Pfam" id="PF05154">
    <property type="entry name" value="TM2"/>
    <property type="match status" value="1"/>
</dbReference>
<accession>A0A9D1A034</accession>
<dbReference type="EMBL" id="DVGB01000061">
    <property type="protein sequence ID" value="HIR01659.1"/>
    <property type="molecule type" value="Genomic_DNA"/>
</dbReference>
<reference evidence="8" key="1">
    <citation type="submission" date="2020-10" db="EMBL/GenBank/DDBJ databases">
        <authorList>
            <person name="Gilroy R."/>
        </authorList>
    </citation>
    <scope>NUCLEOTIDE SEQUENCE</scope>
    <source>
        <strain evidence="8">ChiGjej1B1-2707</strain>
    </source>
</reference>
<keyword evidence="4 6" id="KW-0472">Membrane</keyword>
<sequence>MDEKTPKGAQAPIPAETTFEDELRAAYEELEAARRKLEEIKAKHPASFDASESPEGANDAAAGTKGDASAPSVGPAQPDGAFPREEAEAASGTTLGEGFRPYEPGASAFAVQGTASTQQNESWQQAYAAAQVESASNAGQGPQQQPYGAQSSWQQQAPTGRASKAGQSGSCQQQAGQRPDGAQQTWQTPGQQAWCGGQPGAASYQTWQQSQPGNGQQAWQASGQQAWRPCQQPYYSSQVVRTKDHVAAGLLGIFLGFFGIHKFYLGYYSTGFIMLAVTIVGSLLTLGLAGGVMTLIGIIEGIIYLVKSQTDFEQLYVFNKREWF</sequence>
<dbReference type="GO" id="GO:0016020">
    <property type="term" value="C:membrane"/>
    <property type="evidence" value="ECO:0007669"/>
    <property type="project" value="UniProtKB-SubCell"/>
</dbReference>
<dbReference type="Proteomes" id="UP000824261">
    <property type="component" value="Unassembled WGS sequence"/>
</dbReference>
<name>A0A9D1A034_9ACTN</name>
<keyword evidence="2 6" id="KW-0812">Transmembrane</keyword>
<evidence type="ECO:0000256" key="5">
    <source>
        <dbReference type="SAM" id="MobiDB-lite"/>
    </source>
</evidence>
<feature type="transmembrane region" description="Helical" evidence="6">
    <location>
        <begin position="246"/>
        <end position="267"/>
    </location>
</feature>
<feature type="region of interest" description="Disordered" evidence="5">
    <location>
        <begin position="42"/>
        <end position="222"/>
    </location>
</feature>
<proteinExistence type="predicted"/>
<feature type="compositionally biased region" description="Low complexity" evidence="5">
    <location>
        <begin position="162"/>
        <end position="177"/>
    </location>
</feature>
<evidence type="ECO:0000256" key="1">
    <source>
        <dbReference type="ARBA" id="ARBA00004141"/>
    </source>
</evidence>
<protein>
    <submittedName>
        <fullName evidence="8">NINE protein</fullName>
    </submittedName>
</protein>
<organism evidence="8 9">
    <name type="scientific">Candidatus Aveggerthella stercoripullorum</name>
    <dbReference type="NCBI Taxonomy" id="2840688"/>
    <lineage>
        <taxon>Bacteria</taxon>
        <taxon>Bacillati</taxon>
        <taxon>Actinomycetota</taxon>
        <taxon>Coriobacteriia</taxon>
        <taxon>Eggerthellales</taxon>
        <taxon>Eggerthellaceae</taxon>
        <taxon>Eggerthellaceae incertae sedis</taxon>
        <taxon>Candidatus Aveggerthella</taxon>
    </lineage>
</organism>
<evidence type="ECO:0000256" key="3">
    <source>
        <dbReference type="ARBA" id="ARBA00022989"/>
    </source>
</evidence>
<feature type="compositionally biased region" description="Polar residues" evidence="5">
    <location>
        <begin position="203"/>
        <end position="214"/>
    </location>
</feature>
<feature type="domain" description="TM2" evidence="7">
    <location>
        <begin position="242"/>
        <end position="286"/>
    </location>
</feature>
<feature type="compositionally biased region" description="Polar residues" evidence="5">
    <location>
        <begin position="113"/>
        <end position="125"/>
    </location>
</feature>
<comment type="caution">
    <text evidence="8">The sequence shown here is derived from an EMBL/GenBank/DDBJ whole genome shotgun (WGS) entry which is preliminary data.</text>
</comment>
<feature type="transmembrane region" description="Helical" evidence="6">
    <location>
        <begin position="273"/>
        <end position="306"/>
    </location>
</feature>
<feature type="region of interest" description="Disordered" evidence="5">
    <location>
        <begin position="1"/>
        <end position="21"/>
    </location>
</feature>
<evidence type="ECO:0000259" key="7">
    <source>
        <dbReference type="Pfam" id="PF05154"/>
    </source>
</evidence>
<feature type="compositionally biased region" description="Polar residues" evidence="5">
    <location>
        <begin position="182"/>
        <end position="191"/>
    </location>
</feature>
<keyword evidence="3 6" id="KW-1133">Transmembrane helix</keyword>
<dbReference type="AlphaFoldDB" id="A0A9D1A034"/>
<dbReference type="InterPro" id="IPR007829">
    <property type="entry name" value="TM2"/>
</dbReference>
<feature type="compositionally biased region" description="Low complexity" evidence="5">
    <location>
        <begin position="138"/>
        <end position="150"/>
    </location>
</feature>
<evidence type="ECO:0000256" key="6">
    <source>
        <dbReference type="SAM" id="Phobius"/>
    </source>
</evidence>
<evidence type="ECO:0000256" key="2">
    <source>
        <dbReference type="ARBA" id="ARBA00022692"/>
    </source>
</evidence>